<protein>
    <recommendedName>
        <fullName evidence="3">Reverse transcriptase domain-containing protein</fullName>
    </recommendedName>
</protein>
<sequence length="314" mass="35837">MMLPTNNVTANQNQCHFWTKEMQAAFEYQELCYRKWRMAHGLNKPQYWLKHQEARAAVRRMITQRRRATWKDFCDRLASGDYTKTTSKISRICKNRTLKPTFSTPEGPQHAANTMASHLEVIFSGNQHGEVQCNNATLPNLPSTLDCPVTTDDRVSVIRSLPVKKAACSWRIAQAVPIHKKGSPSEPDNFHPISLTTIFRKILGRCIQDILQTEGPPLDIAQCFREPCSTLDQAICLSEICQILPSKYHVTPALAFLDIKSAYDAVNRNFVWETLSHYVSPPLLGLLRNIFDDIQVEVLLLMQLLVELVQKLEF</sequence>
<evidence type="ECO:0008006" key="3">
    <source>
        <dbReference type="Google" id="ProtNLM"/>
    </source>
</evidence>
<accession>I1BVW2</accession>
<organism evidence="1 2">
    <name type="scientific">Rhizopus delemar (strain RA 99-880 / ATCC MYA-4621 / FGSC 9543 / NRRL 43880)</name>
    <name type="common">Mucormycosis agent</name>
    <name type="synonym">Rhizopus arrhizus var. delemar</name>
    <dbReference type="NCBI Taxonomy" id="246409"/>
    <lineage>
        <taxon>Eukaryota</taxon>
        <taxon>Fungi</taxon>
        <taxon>Fungi incertae sedis</taxon>
        <taxon>Mucoromycota</taxon>
        <taxon>Mucoromycotina</taxon>
        <taxon>Mucoromycetes</taxon>
        <taxon>Mucorales</taxon>
        <taxon>Mucorineae</taxon>
        <taxon>Rhizopodaceae</taxon>
        <taxon>Rhizopus</taxon>
    </lineage>
</organism>
<dbReference type="PANTHER" id="PTHR19446">
    <property type="entry name" value="REVERSE TRANSCRIPTASES"/>
    <property type="match status" value="1"/>
</dbReference>
<dbReference type="EMBL" id="CH476734">
    <property type="protein sequence ID" value="EIE80342.1"/>
    <property type="molecule type" value="Genomic_DNA"/>
</dbReference>
<dbReference type="AlphaFoldDB" id="I1BVW2"/>
<dbReference type="InParanoid" id="I1BVW2"/>
<name>I1BVW2_RHIO9</name>
<dbReference type="Proteomes" id="UP000009138">
    <property type="component" value="Unassembled WGS sequence"/>
</dbReference>
<dbReference type="GeneID" id="93612018"/>
<dbReference type="RefSeq" id="XP_067515738.1">
    <property type="nucleotide sequence ID" value="XM_067659637.1"/>
</dbReference>
<dbReference type="VEuPathDB" id="FungiDB:RO3G_05047"/>
<dbReference type="OrthoDB" id="407509at2759"/>
<reference evidence="1 2" key="1">
    <citation type="journal article" date="2009" name="PLoS Genet.">
        <title>Genomic analysis of the basal lineage fungus Rhizopus oryzae reveals a whole-genome duplication.</title>
        <authorList>
            <person name="Ma L.-J."/>
            <person name="Ibrahim A.S."/>
            <person name="Skory C."/>
            <person name="Grabherr M.G."/>
            <person name="Burger G."/>
            <person name="Butler M."/>
            <person name="Elias M."/>
            <person name="Idnurm A."/>
            <person name="Lang B.F."/>
            <person name="Sone T."/>
            <person name="Abe A."/>
            <person name="Calvo S.E."/>
            <person name="Corrochano L.M."/>
            <person name="Engels R."/>
            <person name="Fu J."/>
            <person name="Hansberg W."/>
            <person name="Kim J.-M."/>
            <person name="Kodira C.D."/>
            <person name="Koehrsen M.J."/>
            <person name="Liu B."/>
            <person name="Miranda-Saavedra D."/>
            <person name="O'Leary S."/>
            <person name="Ortiz-Castellanos L."/>
            <person name="Poulter R."/>
            <person name="Rodriguez-Romero J."/>
            <person name="Ruiz-Herrera J."/>
            <person name="Shen Y.-Q."/>
            <person name="Zeng Q."/>
            <person name="Galagan J."/>
            <person name="Birren B.W."/>
            <person name="Cuomo C.A."/>
            <person name="Wickes B.L."/>
        </authorList>
    </citation>
    <scope>NUCLEOTIDE SEQUENCE [LARGE SCALE GENOMIC DNA]</scope>
    <source>
        <strain evidence="2">RA 99-880 / ATCC MYA-4621 / FGSC 9543 / NRRL 43880</strain>
    </source>
</reference>
<proteinExistence type="predicted"/>
<keyword evidence="2" id="KW-1185">Reference proteome</keyword>
<gene>
    <name evidence="1" type="ORF">RO3G_05047</name>
</gene>
<evidence type="ECO:0000313" key="1">
    <source>
        <dbReference type="EMBL" id="EIE80342.1"/>
    </source>
</evidence>
<evidence type="ECO:0000313" key="2">
    <source>
        <dbReference type="Proteomes" id="UP000009138"/>
    </source>
</evidence>